<evidence type="ECO:0000313" key="2">
    <source>
        <dbReference type="Proteomes" id="UP000243975"/>
    </source>
</evidence>
<dbReference type="EMBL" id="LEKV01001857">
    <property type="protein sequence ID" value="KVI05945.1"/>
    <property type="molecule type" value="Genomic_DNA"/>
</dbReference>
<organism evidence="1 2">
    <name type="scientific">Cynara cardunculus var. scolymus</name>
    <name type="common">Globe artichoke</name>
    <name type="synonym">Cynara scolymus</name>
    <dbReference type="NCBI Taxonomy" id="59895"/>
    <lineage>
        <taxon>Eukaryota</taxon>
        <taxon>Viridiplantae</taxon>
        <taxon>Streptophyta</taxon>
        <taxon>Embryophyta</taxon>
        <taxon>Tracheophyta</taxon>
        <taxon>Spermatophyta</taxon>
        <taxon>Magnoliopsida</taxon>
        <taxon>eudicotyledons</taxon>
        <taxon>Gunneridae</taxon>
        <taxon>Pentapetalae</taxon>
        <taxon>asterids</taxon>
        <taxon>campanulids</taxon>
        <taxon>Asterales</taxon>
        <taxon>Asteraceae</taxon>
        <taxon>Carduoideae</taxon>
        <taxon>Cardueae</taxon>
        <taxon>Carduinae</taxon>
        <taxon>Cynara</taxon>
    </lineage>
</organism>
<comment type="caution">
    <text evidence="1">The sequence shown here is derived from an EMBL/GenBank/DDBJ whole genome shotgun (WGS) entry which is preliminary data.</text>
</comment>
<evidence type="ECO:0000313" key="1">
    <source>
        <dbReference type="EMBL" id="KVI05945.1"/>
    </source>
</evidence>
<accession>A0A103YBB1</accession>
<proteinExistence type="predicted"/>
<feature type="non-terminal residue" evidence="1">
    <location>
        <position position="1"/>
    </location>
</feature>
<protein>
    <submittedName>
        <fullName evidence="1">Uncharacterized protein</fullName>
    </submittedName>
</protein>
<dbReference type="AlphaFoldDB" id="A0A103YBB1"/>
<keyword evidence="2" id="KW-1185">Reference proteome</keyword>
<name>A0A103YBB1_CYNCS</name>
<reference evidence="1 2" key="1">
    <citation type="journal article" date="2016" name="Sci. Rep.">
        <title>The genome sequence of the outbreeding globe artichoke constructed de novo incorporating a phase-aware low-pass sequencing strategy of F1 progeny.</title>
        <authorList>
            <person name="Scaglione D."/>
            <person name="Reyes-Chin-Wo S."/>
            <person name="Acquadro A."/>
            <person name="Froenicke L."/>
            <person name="Portis E."/>
            <person name="Beitel C."/>
            <person name="Tirone M."/>
            <person name="Mauro R."/>
            <person name="Lo Monaco A."/>
            <person name="Mauromicale G."/>
            <person name="Faccioli P."/>
            <person name="Cattivelli L."/>
            <person name="Rieseberg L."/>
            <person name="Michelmore R."/>
            <person name="Lanteri S."/>
        </authorList>
    </citation>
    <scope>NUCLEOTIDE SEQUENCE [LARGE SCALE GENOMIC DNA]</scope>
    <source>
        <strain evidence="1">2C</strain>
    </source>
</reference>
<dbReference type="Proteomes" id="UP000243975">
    <property type="component" value="Unassembled WGS sequence"/>
</dbReference>
<dbReference type="Gramene" id="KVI05945">
    <property type="protein sequence ID" value="KVI05945"/>
    <property type="gene ID" value="Ccrd_015727"/>
</dbReference>
<sequence length="53" mass="6043">MIETVSVSVSVSVSWFGDQRYFHQLDRCNQSQYLKKSMIVNESSVVDPDSTTI</sequence>
<gene>
    <name evidence="1" type="ORF">Ccrd_015727</name>
</gene>